<sequence>MDYSLKQRWRLVLGRYAESLDTSLSSEQNQQDQVLEQLYQQGLKERGFQISGGLEASQPSVVQWLDNAEKLFPKSVNDTLQHQALERFNLKQLLEEPRVLQNISPSMGLLKQLMSISAHTNPKLQQQVQQIITTVVEDLLKQLRPLFNNKLNGKLNRQAHSPQKRLANLDWQTSIRKNLKHFDGKRVLFERIYFHARQQPQLPWHVVLCIDQSGSMSSSMVYSAVIAGILKQLPCIKLSLVVFDTQVVDLSEQADDPVKVLLSTQLGGGTLIAKAWQYCEQLIETPSRTIIATVSDFCEGGPEQAMFQQAQHLIDSGVTMLGMTALSPESMPFYDTNATAKLSRMKMQIASLTPDHFASWLASTMGLQK</sequence>
<dbReference type="SUPFAM" id="SSF53300">
    <property type="entry name" value="vWA-like"/>
    <property type="match status" value="1"/>
</dbReference>
<organism evidence="1 2">
    <name type="scientific">Pseudoalteromonas rhizosphaerae</name>
    <dbReference type="NCBI Taxonomy" id="2518973"/>
    <lineage>
        <taxon>Bacteria</taxon>
        <taxon>Pseudomonadati</taxon>
        <taxon>Pseudomonadota</taxon>
        <taxon>Gammaproteobacteria</taxon>
        <taxon>Alteromonadales</taxon>
        <taxon>Pseudoalteromonadaceae</taxon>
        <taxon>Pseudoalteromonas</taxon>
    </lineage>
</organism>
<dbReference type="InterPro" id="IPR050458">
    <property type="entry name" value="LolB"/>
</dbReference>
<protein>
    <submittedName>
        <fullName evidence="1">VWA domain-containing protein</fullName>
    </submittedName>
</protein>
<dbReference type="InterPro" id="IPR036465">
    <property type="entry name" value="vWFA_dom_sf"/>
</dbReference>
<evidence type="ECO:0000313" key="2">
    <source>
        <dbReference type="Proteomes" id="UP001620262"/>
    </source>
</evidence>
<dbReference type="InterPro" id="IPR008912">
    <property type="entry name" value="Uncharacterised_CoxE"/>
</dbReference>
<dbReference type="RefSeq" id="WP_182717219.1">
    <property type="nucleotide sequence ID" value="NZ_JBJDOT010000002.1"/>
</dbReference>
<dbReference type="Pfam" id="PF05762">
    <property type="entry name" value="VWA_CoxE"/>
    <property type="match status" value="1"/>
</dbReference>
<reference evidence="1 2" key="1">
    <citation type="submission" date="2024-11" db="EMBL/GenBank/DDBJ databases">
        <title>The Natural Products Discovery Center: Release of the First 8490 Sequenced Strains for Exploring Actinobacteria Biosynthetic Diversity.</title>
        <authorList>
            <person name="Kalkreuter E."/>
            <person name="Kautsar S.A."/>
            <person name="Yang D."/>
            <person name="Bader C.D."/>
            <person name="Teijaro C.N."/>
            <person name="Fluegel L."/>
            <person name="Davis C.M."/>
            <person name="Simpson J.R."/>
            <person name="Lauterbach L."/>
            <person name="Steele A.D."/>
            <person name="Gui C."/>
            <person name="Meng S."/>
            <person name="Li G."/>
            <person name="Viehrig K."/>
            <person name="Ye F."/>
            <person name="Su P."/>
            <person name="Kiefer A.F."/>
            <person name="Nichols A."/>
            <person name="Cepeda A.J."/>
            <person name="Yan W."/>
            <person name="Fan B."/>
            <person name="Jiang Y."/>
            <person name="Adhikari A."/>
            <person name="Zheng C.-J."/>
            <person name="Schuster L."/>
            <person name="Cowan T.M."/>
            <person name="Smanski M.J."/>
            <person name="Chevrette M.G."/>
            <person name="De Carvalho L.P.S."/>
            <person name="Shen B."/>
        </authorList>
    </citation>
    <scope>NUCLEOTIDE SEQUENCE [LARGE SCALE GENOMIC DNA]</scope>
    <source>
        <strain evidence="1 2">NPDC078403</strain>
    </source>
</reference>
<dbReference type="Gene3D" id="3.40.50.410">
    <property type="entry name" value="von Willebrand factor, type A domain"/>
    <property type="match status" value="1"/>
</dbReference>
<comment type="caution">
    <text evidence="1">The sequence shown here is derived from an EMBL/GenBank/DDBJ whole genome shotgun (WGS) entry which is preliminary data.</text>
</comment>
<accession>A0ABW8KTX1</accession>
<dbReference type="PANTHER" id="PTHR30634:SF16">
    <property type="entry name" value="OUTER-MEMBRANE LIPOPROTEIN LOLB"/>
    <property type="match status" value="1"/>
</dbReference>
<dbReference type="PANTHER" id="PTHR30634">
    <property type="entry name" value="OUTER MEMBRANE LOLAB LIPOPROTEIN INSERTION APPARATUS"/>
    <property type="match status" value="1"/>
</dbReference>
<keyword evidence="2" id="KW-1185">Reference proteome</keyword>
<dbReference type="Proteomes" id="UP001620262">
    <property type="component" value="Unassembled WGS sequence"/>
</dbReference>
<name>A0ABW8KTX1_9GAMM</name>
<dbReference type="EMBL" id="JBJDOT010000002">
    <property type="protein sequence ID" value="MFK3862688.1"/>
    <property type="molecule type" value="Genomic_DNA"/>
</dbReference>
<evidence type="ECO:0000313" key="1">
    <source>
        <dbReference type="EMBL" id="MFK3862688.1"/>
    </source>
</evidence>
<proteinExistence type="predicted"/>
<gene>
    <name evidence="1" type="ORF">ACI2JU_02235</name>
</gene>